<organism evidence="4 5">
    <name type="scientific">Alkaliphilus pronyensis</name>
    <dbReference type="NCBI Taxonomy" id="1482732"/>
    <lineage>
        <taxon>Bacteria</taxon>
        <taxon>Bacillati</taxon>
        <taxon>Bacillota</taxon>
        <taxon>Clostridia</taxon>
        <taxon>Peptostreptococcales</taxon>
        <taxon>Natronincolaceae</taxon>
        <taxon>Alkaliphilus</taxon>
    </lineage>
</organism>
<dbReference type="SUPFAM" id="SSF56574">
    <property type="entry name" value="Serpins"/>
    <property type="match status" value="1"/>
</dbReference>
<dbReference type="PROSITE" id="PS51257">
    <property type="entry name" value="PROKAR_LIPOPROTEIN"/>
    <property type="match status" value="1"/>
</dbReference>
<dbReference type="InterPro" id="IPR023795">
    <property type="entry name" value="Serpin_CS"/>
</dbReference>
<evidence type="ECO:0000256" key="1">
    <source>
        <dbReference type="RuleBase" id="RU000411"/>
    </source>
</evidence>
<dbReference type="InterPro" id="IPR042178">
    <property type="entry name" value="Serpin_sf_1"/>
</dbReference>
<name>A0A6I0EZV4_9FIRM</name>
<feature type="signal peptide" evidence="2">
    <location>
        <begin position="1"/>
        <end position="20"/>
    </location>
</feature>
<evidence type="ECO:0000313" key="5">
    <source>
        <dbReference type="Proteomes" id="UP000432715"/>
    </source>
</evidence>
<feature type="domain" description="Serpin" evidence="3">
    <location>
        <begin position="48"/>
        <end position="404"/>
    </location>
</feature>
<proteinExistence type="inferred from homology"/>
<comment type="similarity">
    <text evidence="1">Belongs to the serpin family.</text>
</comment>
<comment type="caution">
    <text evidence="4">The sequence shown here is derived from an EMBL/GenBank/DDBJ whole genome shotgun (WGS) entry which is preliminary data.</text>
</comment>
<dbReference type="EMBL" id="WBZC01000018">
    <property type="protein sequence ID" value="KAB3535518.1"/>
    <property type="molecule type" value="Genomic_DNA"/>
</dbReference>
<dbReference type="PANTHER" id="PTHR11461">
    <property type="entry name" value="SERINE PROTEASE INHIBITOR, SERPIN"/>
    <property type="match status" value="1"/>
</dbReference>
<dbReference type="PROSITE" id="PS00284">
    <property type="entry name" value="SERPIN"/>
    <property type="match status" value="1"/>
</dbReference>
<dbReference type="RefSeq" id="WP_151860726.1">
    <property type="nucleotide sequence ID" value="NZ_WBZC01000018.1"/>
</dbReference>
<keyword evidence="5" id="KW-1185">Reference proteome</keyword>
<dbReference type="PANTHER" id="PTHR11461:SF211">
    <property type="entry name" value="GH10112P-RELATED"/>
    <property type="match status" value="1"/>
</dbReference>
<dbReference type="OrthoDB" id="9764871at2"/>
<dbReference type="Pfam" id="PF00079">
    <property type="entry name" value="Serpin"/>
    <property type="match status" value="1"/>
</dbReference>
<dbReference type="InterPro" id="IPR000215">
    <property type="entry name" value="Serpin_fam"/>
</dbReference>
<dbReference type="SMART" id="SM00093">
    <property type="entry name" value="SERPIN"/>
    <property type="match status" value="1"/>
</dbReference>
<dbReference type="Gene3D" id="3.30.497.10">
    <property type="entry name" value="Antithrombin, subunit I, domain 2"/>
    <property type="match status" value="1"/>
</dbReference>
<keyword evidence="2" id="KW-0732">Signal</keyword>
<protein>
    <submittedName>
        <fullName evidence="4">Serpin family protein</fullName>
    </submittedName>
</protein>
<evidence type="ECO:0000256" key="2">
    <source>
        <dbReference type="SAM" id="SignalP"/>
    </source>
</evidence>
<gene>
    <name evidence="4" type="ORF">F8154_06135</name>
</gene>
<dbReference type="InterPro" id="IPR023796">
    <property type="entry name" value="Serpin_dom"/>
</dbReference>
<dbReference type="CDD" id="cd19588">
    <property type="entry name" value="serpin_miropin-like"/>
    <property type="match status" value="1"/>
</dbReference>
<sequence length="405" mass="45785">MRRLSLILVILMVISLAACNGITDTDVDNIEYEKIDEKLISGNTEFAFDIFKEANKEDQRDNVFISPISISTALSMTYQGAKGATKEGMAEALNYKEIETDKLNNSYRELLKYLENIDSKVELNISNSIWARKGEAFNKAFLDVNKEVFNAHVTDLDFSDANAANTINDWIKDATNEKIDKMINPPIPQNVLMYLINAIYFKGEWTNEFQKDRTFDGKFYSEDGNVRDIKMMSRNDSVEYGEGDGFKAVKLPYGNGKTAMYCILPNENTSINSFIEDLDANKWRDIRESISEKEDVVLQIPRFKLEYGIKELNDSLTNLGMGEAFTGDADFSDIREGIFINKVYHKAVIEVNEEGSEAAAVTVVEMAESAAMDQISFIANRPFIFIIAEEELGTVLFMGKLLDIK</sequence>
<dbReference type="GO" id="GO:0005615">
    <property type="term" value="C:extracellular space"/>
    <property type="evidence" value="ECO:0007669"/>
    <property type="project" value="InterPro"/>
</dbReference>
<evidence type="ECO:0000313" key="4">
    <source>
        <dbReference type="EMBL" id="KAB3535518.1"/>
    </source>
</evidence>
<dbReference type="GO" id="GO:0004867">
    <property type="term" value="F:serine-type endopeptidase inhibitor activity"/>
    <property type="evidence" value="ECO:0007669"/>
    <property type="project" value="InterPro"/>
</dbReference>
<dbReference type="AlphaFoldDB" id="A0A6I0EZV4"/>
<dbReference type="InterPro" id="IPR042185">
    <property type="entry name" value="Serpin_sf_2"/>
</dbReference>
<dbReference type="Proteomes" id="UP000432715">
    <property type="component" value="Unassembled WGS sequence"/>
</dbReference>
<dbReference type="Gene3D" id="2.30.39.10">
    <property type="entry name" value="Alpha-1-antitrypsin, domain 1"/>
    <property type="match status" value="1"/>
</dbReference>
<evidence type="ECO:0000259" key="3">
    <source>
        <dbReference type="SMART" id="SM00093"/>
    </source>
</evidence>
<reference evidence="4 5" key="1">
    <citation type="submission" date="2019-10" db="EMBL/GenBank/DDBJ databases">
        <title>Alkaliphilus serpentinus sp. nov. and Alkaliphilus pronyensis sp. nov., two novel anaerobic alkaliphilic species isolated from the serpentinized-hosted hydrothermal field of the Prony Bay (New Caledonia).</title>
        <authorList>
            <person name="Postec A."/>
        </authorList>
    </citation>
    <scope>NUCLEOTIDE SEQUENCE [LARGE SCALE GENOMIC DNA]</scope>
    <source>
        <strain evidence="4 5">LacV</strain>
    </source>
</reference>
<dbReference type="InterPro" id="IPR036186">
    <property type="entry name" value="Serpin_sf"/>
</dbReference>
<accession>A0A6I0EZV4</accession>
<feature type="chain" id="PRO_5038557132" evidence="2">
    <location>
        <begin position="21"/>
        <end position="405"/>
    </location>
</feature>